<dbReference type="InterPro" id="IPR048466">
    <property type="entry name" value="DNA_pol3_delta-like_C"/>
</dbReference>
<dbReference type="GO" id="GO:0003677">
    <property type="term" value="F:DNA binding"/>
    <property type="evidence" value="ECO:0007669"/>
    <property type="project" value="InterPro"/>
</dbReference>
<dbReference type="InterPro" id="IPR010372">
    <property type="entry name" value="DNA_pol3_delta_N"/>
</dbReference>
<dbReference type="Pfam" id="PF21694">
    <property type="entry name" value="DNA_pol3_delta_C"/>
    <property type="match status" value="1"/>
</dbReference>
<dbReference type="SUPFAM" id="SSF48019">
    <property type="entry name" value="post-AAA+ oligomerization domain-like"/>
    <property type="match status" value="1"/>
</dbReference>
<name>A0A0F3RRL6_9LACO</name>
<dbReference type="GO" id="GO:0003887">
    <property type="term" value="F:DNA-directed DNA polymerase activity"/>
    <property type="evidence" value="ECO:0007669"/>
    <property type="project" value="UniProtKB-KW"/>
</dbReference>
<evidence type="ECO:0000259" key="10">
    <source>
        <dbReference type="Pfam" id="PF21694"/>
    </source>
</evidence>
<proteinExistence type="inferred from homology"/>
<protein>
    <recommendedName>
        <fullName evidence="2">DNA polymerase III subunit delta</fullName>
        <ecNumber evidence="1">2.7.7.7</ecNumber>
    </recommendedName>
</protein>
<dbReference type="GO" id="GO:0009360">
    <property type="term" value="C:DNA polymerase III complex"/>
    <property type="evidence" value="ECO:0007669"/>
    <property type="project" value="InterPro"/>
</dbReference>
<dbReference type="InterPro" id="IPR008921">
    <property type="entry name" value="DNA_pol3_clamp-load_cplx_C"/>
</dbReference>
<dbReference type="RefSeq" id="WP_045807967.1">
    <property type="nucleotide sequence ID" value="NZ_JZCR01000021.1"/>
</dbReference>
<evidence type="ECO:0000313" key="11">
    <source>
        <dbReference type="EMBL" id="KJW12244.1"/>
    </source>
</evidence>
<evidence type="ECO:0000256" key="2">
    <source>
        <dbReference type="ARBA" id="ARBA00017703"/>
    </source>
</evidence>
<dbReference type="Gene3D" id="1.20.272.10">
    <property type="match status" value="1"/>
</dbReference>
<gene>
    <name evidence="11" type="ORF">VC81_10150</name>
</gene>
<dbReference type="PANTHER" id="PTHR34388">
    <property type="entry name" value="DNA POLYMERASE III SUBUNIT DELTA"/>
    <property type="match status" value="1"/>
</dbReference>
<dbReference type="EMBL" id="JZCR01000021">
    <property type="protein sequence ID" value="KJW12244.1"/>
    <property type="molecule type" value="Genomic_DNA"/>
</dbReference>
<evidence type="ECO:0000256" key="6">
    <source>
        <dbReference type="ARBA" id="ARBA00022932"/>
    </source>
</evidence>
<accession>A0A0F3RRL6</accession>
<reference evidence="11 12" key="1">
    <citation type="submission" date="2015-03" db="EMBL/GenBank/DDBJ databases">
        <authorList>
            <person name="Zheng J."/>
            <person name="Ganezle M."/>
        </authorList>
    </citation>
    <scope>NUCLEOTIDE SEQUENCE [LARGE SCALE GENOMIC DNA]</scope>
    <source>
        <strain evidence="11 12">LP38</strain>
    </source>
</reference>
<dbReference type="NCBIfam" id="TIGR01128">
    <property type="entry name" value="holA"/>
    <property type="match status" value="1"/>
</dbReference>
<keyword evidence="3" id="KW-0808">Transferase</keyword>
<dbReference type="InterPro" id="IPR027417">
    <property type="entry name" value="P-loop_NTPase"/>
</dbReference>
<feature type="domain" description="DNA polymerase III delta N-terminal" evidence="9">
    <location>
        <begin position="20"/>
        <end position="143"/>
    </location>
</feature>
<dbReference type="InterPro" id="IPR005790">
    <property type="entry name" value="DNA_polIII_delta"/>
</dbReference>
<comment type="caution">
    <text evidence="11">The sequence shown here is derived from an EMBL/GenBank/DDBJ whole genome shotgun (WGS) entry which is preliminary data.</text>
</comment>
<dbReference type="OrthoDB" id="9775929at2"/>
<evidence type="ECO:0000313" key="12">
    <source>
        <dbReference type="Proteomes" id="UP000033491"/>
    </source>
</evidence>
<evidence type="ECO:0000256" key="4">
    <source>
        <dbReference type="ARBA" id="ARBA00022695"/>
    </source>
</evidence>
<dbReference type="PANTHER" id="PTHR34388:SF1">
    <property type="entry name" value="DNA POLYMERASE III SUBUNIT DELTA"/>
    <property type="match status" value="1"/>
</dbReference>
<evidence type="ECO:0000256" key="3">
    <source>
        <dbReference type="ARBA" id="ARBA00022679"/>
    </source>
</evidence>
<dbReference type="STRING" id="216463.VC81_10150"/>
<comment type="similarity">
    <text evidence="7">Belongs to the DNA polymerase HolA subunit family.</text>
</comment>
<dbReference type="AlphaFoldDB" id="A0A0F3RRL6"/>
<dbReference type="Proteomes" id="UP000033491">
    <property type="component" value="Unassembled WGS sequence"/>
</dbReference>
<organism evidence="11 12">
    <name type="scientific">Levilactobacillus spicheri</name>
    <dbReference type="NCBI Taxonomy" id="216463"/>
    <lineage>
        <taxon>Bacteria</taxon>
        <taxon>Bacillati</taxon>
        <taxon>Bacillota</taxon>
        <taxon>Bacilli</taxon>
        <taxon>Lactobacillales</taxon>
        <taxon>Lactobacillaceae</taxon>
        <taxon>Levilactobacillus</taxon>
    </lineage>
</organism>
<evidence type="ECO:0000256" key="1">
    <source>
        <dbReference type="ARBA" id="ARBA00012417"/>
    </source>
</evidence>
<dbReference type="Gene3D" id="3.40.50.300">
    <property type="entry name" value="P-loop containing nucleotide triphosphate hydrolases"/>
    <property type="match status" value="1"/>
</dbReference>
<sequence>MTITQLLKTLKTGQSLDHLYLIMGQMDYFQRRLKTAFKQLVPVEEQAMNYASYDLETVPLAVGLDDAMAAPFFGERRVVCLDDPVFLTGETKKSKVTHDLDSLEKYLAAPMDSTILVFFAPYAKLDGRKKIVKQLKKAATTIELNDFSERDVRQFFEAQLTQDGFTMAPAALNQLVQRTDADLTLMMNEKDKLELFTHPEKTIQLDAVTGLVRQTLTQNVFDLVNRVLAKNTAGAVTLYRELLQAKEEPLRINAILQGQFRLLIQTKVLAKQGYSQGKLASTLKVHPYRVKLALQTQRRFQLADLNRAYLGLFRVERQMKSSTLDPELLFSLFMTQFAGQRVTV</sequence>
<evidence type="ECO:0000256" key="8">
    <source>
        <dbReference type="ARBA" id="ARBA00049244"/>
    </source>
</evidence>
<evidence type="ECO:0000259" key="9">
    <source>
        <dbReference type="Pfam" id="PF06144"/>
    </source>
</evidence>
<keyword evidence="4" id="KW-0548">Nucleotidyltransferase</keyword>
<dbReference type="EC" id="2.7.7.7" evidence="1"/>
<keyword evidence="6" id="KW-0239">DNA-directed DNA polymerase</keyword>
<comment type="catalytic activity">
    <reaction evidence="8">
        <text>DNA(n) + a 2'-deoxyribonucleoside 5'-triphosphate = DNA(n+1) + diphosphate</text>
        <dbReference type="Rhea" id="RHEA:22508"/>
        <dbReference type="Rhea" id="RHEA-COMP:17339"/>
        <dbReference type="Rhea" id="RHEA-COMP:17340"/>
        <dbReference type="ChEBI" id="CHEBI:33019"/>
        <dbReference type="ChEBI" id="CHEBI:61560"/>
        <dbReference type="ChEBI" id="CHEBI:173112"/>
        <dbReference type="EC" id="2.7.7.7"/>
    </reaction>
</comment>
<dbReference type="Gene3D" id="1.10.8.60">
    <property type="match status" value="1"/>
</dbReference>
<dbReference type="SUPFAM" id="SSF52540">
    <property type="entry name" value="P-loop containing nucleoside triphosphate hydrolases"/>
    <property type="match status" value="1"/>
</dbReference>
<feature type="domain" description="DNA polymerase III delta subunit-like C-terminal" evidence="10">
    <location>
        <begin position="218"/>
        <end position="337"/>
    </location>
</feature>
<evidence type="ECO:0000256" key="7">
    <source>
        <dbReference type="ARBA" id="ARBA00034754"/>
    </source>
</evidence>
<dbReference type="GO" id="GO:0006261">
    <property type="term" value="P:DNA-templated DNA replication"/>
    <property type="evidence" value="ECO:0007669"/>
    <property type="project" value="TreeGrafter"/>
</dbReference>
<dbReference type="Pfam" id="PF06144">
    <property type="entry name" value="DNA_pol3_delta"/>
    <property type="match status" value="1"/>
</dbReference>
<keyword evidence="5" id="KW-0235">DNA replication</keyword>
<dbReference type="PATRIC" id="fig|216463.3.peg.1287"/>
<evidence type="ECO:0000256" key="5">
    <source>
        <dbReference type="ARBA" id="ARBA00022705"/>
    </source>
</evidence>